<dbReference type="PANTHER" id="PTHR37312:SF1">
    <property type="entry name" value="MEMBRANE-BOUND ACYLTRANSFERASE YKRP-RELATED"/>
    <property type="match status" value="1"/>
</dbReference>
<dbReference type="AlphaFoldDB" id="A0AAP9CZ73"/>
<dbReference type="Pfam" id="PF01757">
    <property type="entry name" value="Acyl_transf_3"/>
    <property type="match status" value="1"/>
</dbReference>
<evidence type="ECO:0000313" key="3">
    <source>
        <dbReference type="EMBL" id="QCQ36148.1"/>
    </source>
</evidence>
<dbReference type="InterPro" id="IPR052734">
    <property type="entry name" value="Nod_factor_acetyltransferase"/>
</dbReference>
<feature type="transmembrane region" description="Helical" evidence="1">
    <location>
        <begin position="63"/>
        <end position="84"/>
    </location>
</feature>
<evidence type="ECO:0000313" key="4">
    <source>
        <dbReference type="Proteomes" id="UP000028294"/>
    </source>
</evidence>
<sequence>MKNRIYYKWVDWMKVLGIYLIIVGHFFPLGNQIIYMFSVPLFFFISGFLSKTNETEKVFWSKLFRSLVLPLLIICFFIWCVILLEKLCDDESISTKSALLYWVMVMIGQQNGVTDFGGLGACWFIYTLILLKVVNHLVSKLYVKYLVLFTCVCVASFFHVHEIKLYSAFADITVSYPFFFTGYIFQKYYLVASKQLNIVSMLWKRIILVIVVLFIVLFLLNKINGTPMVYRNEYGADYLLFYCGGMIGTSIVFLLSSKLSFEYDSKIITTLSVGTIIILGFHGLFIDIIRYISDSWVHLYLGITSYFFAVLILFLFYPIIIVCSRYFSIILGCRKCER</sequence>
<name>A0AAP9CZ73_BACFG</name>
<protein>
    <recommendedName>
        <fullName evidence="2">Acyltransferase 3 domain-containing protein</fullName>
    </recommendedName>
</protein>
<keyword evidence="1" id="KW-0812">Transmembrane</keyword>
<dbReference type="EMBL" id="CP036553">
    <property type="protein sequence ID" value="QCQ36148.1"/>
    <property type="molecule type" value="Genomic_DNA"/>
</dbReference>
<gene>
    <name evidence="3" type="ORF">IA74_008505</name>
</gene>
<dbReference type="GO" id="GO:0016747">
    <property type="term" value="F:acyltransferase activity, transferring groups other than amino-acyl groups"/>
    <property type="evidence" value="ECO:0007669"/>
    <property type="project" value="InterPro"/>
</dbReference>
<accession>A0AAP9CZ73</accession>
<feature type="transmembrane region" description="Helical" evidence="1">
    <location>
        <begin position="235"/>
        <end position="255"/>
    </location>
</feature>
<feature type="transmembrane region" description="Helical" evidence="1">
    <location>
        <begin position="141"/>
        <end position="160"/>
    </location>
</feature>
<feature type="transmembrane region" description="Helical" evidence="1">
    <location>
        <begin position="267"/>
        <end position="286"/>
    </location>
</feature>
<proteinExistence type="predicted"/>
<feature type="transmembrane region" description="Helical" evidence="1">
    <location>
        <begin position="33"/>
        <end position="51"/>
    </location>
</feature>
<feature type="transmembrane region" description="Helical" evidence="1">
    <location>
        <begin position="306"/>
        <end position="328"/>
    </location>
</feature>
<keyword evidence="1" id="KW-1133">Transmembrane helix</keyword>
<dbReference type="InterPro" id="IPR002656">
    <property type="entry name" value="Acyl_transf_3_dom"/>
</dbReference>
<feature type="transmembrane region" description="Helical" evidence="1">
    <location>
        <begin position="206"/>
        <end position="223"/>
    </location>
</feature>
<feature type="transmembrane region" description="Helical" evidence="1">
    <location>
        <begin position="116"/>
        <end position="134"/>
    </location>
</feature>
<feature type="transmembrane region" description="Helical" evidence="1">
    <location>
        <begin position="166"/>
        <end position="185"/>
    </location>
</feature>
<dbReference type="RefSeq" id="WP_137569019.1">
    <property type="nucleotide sequence ID" value="NZ_CP036553.1"/>
</dbReference>
<feature type="transmembrane region" description="Helical" evidence="1">
    <location>
        <begin position="9"/>
        <end position="27"/>
    </location>
</feature>
<evidence type="ECO:0000256" key="1">
    <source>
        <dbReference type="SAM" id="Phobius"/>
    </source>
</evidence>
<evidence type="ECO:0000259" key="2">
    <source>
        <dbReference type="Pfam" id="PF01757"/>
    </source>
</evidence>
<reference evidence="3 4" key="1">
    <citation type="submission" date="2019-03" db="EMBL/GenBank/DDBJ databases">
        <title>Complete genome assembly of MDR B. fragilis.</title>
        <authorList>
            <person name="Sydenham T.V."/>
            <person name="Hasman H."/>
            <person name="Justesen U.S."/>
        </authorList>
    </citation>
    <scope>NUCLEOTIDE SEQUENCE [LARGE SCALE GENOMIC DNA]</scope>
    <source>
        <strain evidence="3 4">DCMOUH0067B</strain>
    </source>
</reference>
<dbReference type="PANTHER" id="PTHR37312">
    <property type="entry name" value="MEMBRANE-BOUND ACYLTRANSFERASE YKRP-RELATED"/>
    <property type="match status" value="1"/>
</dbReference>
<keyword evidence="1" id="KW-0472">Membrane</keyword>
<dbReference type="Proteomes" id="UP000028294">
    <property type="component" value="Chromosome"/>
</dbReference>
<feature type="domain" description="Acyltransferase 3" evidence="2">
    <location>
        <begin position="8"/>
        <end position="317"/>
    </location>
</feature>
<organism evidence="3 4">
    <name type="scientific">Bacteroides fragilis</name>
    <dbReference type="NCBI Taxonomy" id="817"/>
    <lineage>
        <taxon>Bacteria</taxon>
        <taxon>Pseudomonadati</taxon>
        <taxon>Bacteroidota</taxon>
        <taxon>Bacteroidia</taxon>
        <taxon>Bacteroidales</taxon>
        <taxon>Bacteroidaceae</taxon>
        <taxon>Bacteroides</taxon>
    </lineage>
</organism>